<dbReference type="EMBL" id="JAFBBK010000001">
    <property type="protein sequence ID" value="MBM7415456.1"/>
    <property type="molecule type" value="Genomic_DNA"/>
</dbReference>
<dbReference type="InterPro" id="IPR032710">
    <property type="entry name" value="NTF2-like_dom_sf"/>
</dbReference>
<dbReference type="InterPro" id="IPR037401">
    <property type="entry name" value="SnoaL-like"/>
</dbReference>
<dbReference type="Pfam" id="PF12680">
    <property type="entry name" value="SnoaL_2"/>
    <property type="match status" value="1"/>
</dbReference>
<proteinExistence type="predicted"/>
<reference evidence="2 3" key="1">
    <citation type="submission" date="2021-01" db="EMBL/GenBank/DDBJ databases">
        <title>Genomics of switchgrass bacterial isolates.</title>
        <authorList>
            <person name="Shade A."/>
        </authorList>
    </citation>
    <scope>NUCLEOTIDE SEQUENCE [LARGE SCALE GENOMIC DNA]</scope>
    <source>
        <strain evidence="2 3">PvP111</strain>
    </source>
</reference>
<evidence type="ECO:0000313" key="2">
    <source>
        <dbReference type="EMBL" id="MBM7415456.1"/>
    </source>
</evidence>
<gene>
    <name evidence="2" type="ORF">JOE42_002189</name>
</gene>
<evidence type="ECO:0000259" key="1">
    <source>
        <dbReference type="Pfam" id="PF12680"/>
    </source>
</evidence>
<dbReference type="SUPFAM" id="SSF54427">
    <property type="entry name" value="NTF2-like"/>
    <property type="match status" value="1"/>
</dbReference>
<comment type="caution">
    <text evidence="2">The sequence shown here is derived from an EMBL/GenBank/DDBJ whole genome shotgun (WGS) entry which is preliminary data.</text>
</comment>
<sequence length="111" mass="12111">MTATDAPDVVLRYLDAADRDDIDALTTCFAPDGTVTDEGHTYRGRDEIRAWRETVAGRYTYTTTVTGSELVDARNHRVSVRIAGNFPGGVADLVYRFELADGVISRLTIGG</sequence>
<keyword evidence="3" id="KW-1185">Reference proteome</keyword>
<protein>
    <submittedName>
        <fullName evidence="2">Ketosteroid isomerase-like protein</fullName>
    </submittedName>
</protein>
<dbReference type="Gene3D" id="3.10.450.50">
    <property type="match status" value="1"/>
</dbReference>
<organism evidence="2 3">
    <name type="scientific">Rhodococcoides corynebacterioides</name>
    <dbReference type="NCBI Taxonomy" id="53972"/>
    <lineage>
        <taxon>Bacteria</taxon>
        <taxon>Bacillati</taxon>
        <taxon>Actinomycetota</taxon>
        <taxon>Actinomycetes</taxon>
        <taxon>Mycobacteriales</taxon>
        <taxon>Nocardiaceae</taxon>
        <taxon>Rhodococcoides</taxon>
    </lineage>
</organism>
<name>A0ABS2KW14_9NOCA</name>
<dbReference type="Proteomes" id="UP000703038">
    <property type="component" value="Unassembled WGS sequence"/>
</dbReference>
<dbReference type="RefSeq" id="WP_204868499.1">
    <property type="nucleotide sequence ID" value="NZ_JAFBBK010000001.1"/>
</dbReference>
<evidence type="ECO:0000313" key="3">
    <source>
        <dbReference type="Proteomes" id="UP000703038"/>
    </source>
</evidence>
<feature type="domain" description="SnoaL-like" evidence="1">
    <location>
        <begin position="10"/>
        <end position="106"/>
    </location>
</feature>
<accession>A0ABS2KW14</accession>